<reference evidence="1" key="1">
    <citation type="submission" date="2018-11" db="EMBL/GenBank/DDBJ databases">
        <title>Genomics analysis of Putative Virulence Factors on Adhesion and Cytotoxicity for Cronobacter spp.</title>
        <authorList>
            <person name="Cui J."/>
        </authorList>
    </citation>
    <scope>NUCLEOTIDE SEQUENCE</scope>
    <source>
        <strain evidence="1">SD69</strain>
    </source>
</reference>
<dbReference type="AlphaFoldDB" id="A0A9Q4T411"/>
<dbReference type="RefSeq" id="WP_161591556.1">
    <property type="nucleotide sequence ID" value="NZ_RPBY01000011.1"/>
</dbReference>
<accession>A0A9Q4T411</accession>
<dbReference type="EMBL" id="RPBY01000011">
    <property type="protein sequence ID" value="NCH89826.1"/>
    <property type="molecule type" value="Genomic_DNA"/>
</dbReference>
<evidence type="ECO:0000313" key="1">
    <source>
        <dbReference type="EMBL" id="NCH89826.1"/>
    </source>
</evidence>
<protein>
    <submittedName>
        <fullName evidence="1">Uncharacterized protein</fullName>
    </submittedName>
</protein>
<evidence type="ECO:0000313" key="2">
    <source>
        <dbReference type="Proteomes" id="UP000778262"/>
    </source>
</evidence>
<proteinExistence type="predicted"/>
<organism evidence="1 2">
    <name type="scientific">Cronobacter dublinensis</name>
    <dbReference type="NCBI Taxonomy" id="413497"/>
    <lineage>
        <taxon>Bacteria</taxon>
        <taxon>Pseudomonadati</taxon>
        <taxon>Pseudomonadota</taxon>
        <taxon>Gammaproteobacteria</taxon>
        <taxon>Enterobacterales</taxon>
        <taxon>Enterobacteriaceae</taxon>
        <taxon>Cronobacter</taxon>
    </lineage>
</organism>
<sequence length="316" mass="36674">MLGFIKEIQDRAHVIETDEKGIYGSANKNVQLFLKGENDFSFEYYVNPKVGHRKVQQDIGDVLDTKSSEMALFARDFFNESTKENFHELINSYYVEFLALLAASRKGTELPARLDTNLASLGLFSLCFLSKQDQVIIAQYFKSFLEKQIQLADQEDYIAHKRCYGAHTLLPLYICMSDCAQNEFETFNEFNLLVDGEDTPLRTEIKENFTALYCKAYENYLSDDEVMVKDLFQSLGDFHLNNCRSDDEDFYVFDSIEWQFMPSEMLALIKGRHLSGKNIDFISHELVDKFLPFISYGEEIITKENILLKNEILNRL</sequence>
<name>A0A9Q4T411_9ENTR</name>
<comment type="caution">
    <text evidence="1">The sequence shown here is derived from an EMBL/GenBank/DDBJ whole genome shotgun (WGS) entry which is preliminary data.</text>
</comment>
<dbReference type="Proteomes" id="UP000778262">
    <property type="component" value="Unassembled WGS sequence"/>
</dbReference>
<gene>
    <name evidence="1" type="ORF">EHJ13_20640</name>
</gene>